<evidence type="ECO:0000259" key="3">
    <source>
        <dbReference type="PROSITE" id="PS50893"/>
    </source>
</evidence>
<gene>
    <name evidence="4" type="ORF">STAIW_v1c08630</name>
</gene>
<dbReference type="RefSeq" id="WP_020834588.1">
    <property type="nucleotide sequence ID" value="NC_021846.1"/>
</dbReference>
<dbReference type="InterPro" id="IPR027417">
    <property type="entry name" value="P-loop_NTPase"/>
</dbReference>
<dbReference type="InterPro" id="IPR003593">
    <property type="entry name" value="AAA+_ATPase"/>
</dbReference>
<dbReference type="SUPFAM" id="SSF52540">
    <property type="entry name" value="P-loop containing nucleoside triphosphate hydrolases"/>
    <property type="match status" value="1"/>
</dbReference>
<dbReference type="AlphaFoldDB" id="S5LUH9"/>
<dbReference type="GO" id="GO:0005524">
    <property type="term" value="F:ATP binding"/>
    <property type="evidence" value="ECO:0007669"/>
    <property type="project" value="UniProtKB-KW"/>
</dbReference>
<dbReference type="PATRIC" id="fig|1276220.3.peg.880"/>
<keyword evidence="5" id="KW-1185">Reference proteome</keyword>
<evidence type="ECO:0000313" key="5">
    <source>
        <dbReference type="Proteomes" id="UP000014984"/>
    </source>
</evidence>
<dbReference type="Gene3D" id="3.40.50.300">
    <property type="entry name" value="P-loop containing nucleotide triphosphate hydrolases"/>
    <property type="match status" value="1"/>
</dbReference>
<dbReference type="InterPro" id="IPR003439">
    <property type="entry name" value="ABC_transporter-like_ATP-bd"/>
</dbReference>
<proteinExistence type="predicted"/>
<evidence type="ECO:0000313" key="4">
    <source>
        <dbReference type="EMBL" id="AGR41449.1"/>
    </source>
</evidence>
<dbReference type="HOGENOM" id="CLU_642361_0_0_14"/>
<dbReference type="GO" id="GO:0016887">
    <property type="term" value="F:ATP hydrolysis activity"/>
    <property type="evidence" value="ECO:0007669"/>
    <property type="project" value="InterPro"/>
</dbReference>
<accession>S5LUH9</accession>
<keyword evidence="2 4" id="KW-0067">ATP-binding</keyword>
<dbReference type="PROSITE" id="PS50893">
    <property type="entry name" value="ABC_TRANSPORTER_2"/>
    <property type="match status" value="1"/>
</dbReference>
<dbReference type="eggNOG" id="COG1131">
    <property type="taxonomic scope" value="Bacteria"/>
</dbReference>
<dbReference type="Proteomes" id="UP000014984">
    <property type="component" value="Chromosome"/>
</dbReference>
<dbReference type="OrthoDB" id="388394at2"/>
<feature type="domain" description="ABC transporter" evidence="3">
    <location>
        <begin position="8"/>
        <end position="232"/>
    </location>
</feature>
<reference evidence="4 5" key="1">
    <citation type="journal article" date="2013" name="Genome Biol. Evol.">
        <title>Comparison of metabolic capacities and inference of gene content evolution in mosquito-associated Spiroplasma diminutum and S. taiwanense.</title>
        <authorList>
            <person name="Lo W.S."/>
            <person name="Ku C."/>
            <person name="Chen L.L."/>
            <person name="Chang T.H."/>
            <person name="Kuo C.H."/>
        </authorList>
    </citation>
    <scope>NUCLEOTIDE SEQUENCE [LARGE SCALE GENOMIC DNA]</scope>
    <source>
        <strain evidence="4">CT-1</strain>
    </source>
</reference>
<keyword evidence="1" id="KW-0547">Nucleotide-binding</keyword>
<dbReference type="EMBL" id="CP005074">
    <property type="protein sequence ID" value="AGR41449.1"/>
    <property type="molecule type" value="Genomic_DNA"/>
</dbReference>
<dbReference type="PANTHER" id="PTHR43038:SF3">
    <property type="entry name" value="ABC TRANSPORTER G FAMILY MEMBER 20 ISOFORM X1"/>
    <property type="match status" value="1"/>
</dbReference>
<sequence length="427" mass="50385">MNKKELIVVLENVSKIFNKKVWAIKKINLKIYKGEGIALIGPNQSGKSVLGRLIASQIKQTGGIIEYYFSNGDALSSIGFQFRQTSWPDGFKVKDIFELYKNIYNMKDKEWLDEILNVFDISSRWEKTLSMCNNSWLQLFSIALAILHKPEFVVLDEVSSTIGIDFKVKVLSFLKKYRDENKATFIIISPDETTFNYLCKRIIVLDNGLIISDDYISEWNENLDFDKYSLQIMQAIAEKEVNINPDPVFKPILRKYESQLEKFRAKFLTFLEKNVQFENEEKIIYIKNINFHVNELHDQLINISTSALNKKNVDDVKNNTKKLIKLIKKTKRQFNKMDNKVEYKKSALTFFKKIAMFLKYLEEELYLNFKSSKFLVNENELTAELTKKEVTELFFLKKKYIQEEIRIMKLENRNFKRQEKIKKQTTN</sequence>
<dbReference type="PANTHER" id="PTHR43038">
    <property type="entry name" value="ATP-BINDING CASSETTE, SUB-FAMILY H, MEMBER 1"/>
    <property type="match status" value="1"/>
</dbReference>
<evidence type="ECO:0000256" key="2">
    <source>
        <dbReference type="ARBA" id="ARBA00022840"/>
    </source>
</evidence>
<name>S5LUH9_9MOLU</name>
<protein>
    <submittedName>
        <fullName evidence="4">ABC transporter ATP-binding protein</fullName>
    </submittedName>
</protein>
<evidence type="ECO:0000256" key="1">
    <source>
        <dbReference type="ARBA" id="ARBA00022741"/>
    </source>
</evidence>
<dbReference type="Pfam" id="PF00005">
    <property type="entry name" value="ABC_tran"/>
    <property type="match status" value="1"/>
</dbReference>
<dbReference type="STRING" id="1276220.STAIW_v1c08630"/>
<dbReference type="SMART" id="SM00382">
    <property type="entry name" value="AAA"/>
    <property type="match status" value="1"/>
</dbReference>
<dbReference type="KEGG" id="stai:STAIW_v1c08630"/>
<organism evidence="4 5">
    <name type="scientific">Spiroplasma taiwanense CT-1</name>
    <dbReference type="NCBI Taxonomy" id="1276220"/>
    <lineage>
        <taxon>Bacteria</taxon>
        <taxon>Bacillati</taxon>
        <taxon>Mycoplasmatota</taxon>
        <taxon>Mollicutes</taxon>
        <taxon>Entomoplasmatales</taxon>
        <taxon>Spiroplasmataceae</taxon>
        <taxon>Spiroplasma</taxon>
    </lineage>
</organism>